<dbReference type="Proteomes" id="UP000199477">
    <property type="component" value="Unassembled WGS sequence"/>
</dbReference>
<evidence type="ECO:0000259" key="2">
    <source>
        <dbReference type="PROSITE" id="PS51782"/>
    </source>
</evidence>
<dbReference type="SUPFAM" id="SSF54106">
    <property type="entry name" value="LysM domain"/>
    <property type="match status" value="1"/>
</dbReference>
<dbReference type="PROSITE" id="PS51782">
    <property type="entry name" value="LYSM"/>
    <property type="match status" value="1"/>
</dbReference>
<evidence type="ECO:0000313" key="4">
    <source>
        <dbReference type="Proteomes" id="UP000199477"/>
    </source>
</evidence>
<dbReference type="Gene3D" id="3.10.350.10">
    <property type="entry name" value="LysM domain"/>
    <property type="match status" value="1"/>
</dbReference>
<keyword evidence="4" id="KW-1185">Reference proteome</keyword>
<feature type="compositionally biased region" description="Pro residues" evidence="1">
    <location>
        <begin position="13"/>
        <end position="22"/>
    </location>
</feature>
<proteinExistence type="predicted"/>
<evidence type="ECO:0000256" key="1">
    <source>
        <dbReference type="SAM" id="MobiDB-lite"/>
    </source>
</evidence>
<dbReference type="SMART" id="SM00257">
    <property type="entry name" value="LysM"/>
    <property type="match status" value="1"/>
</dbReference>
<protein>
    <submittedName>
        <fullName evidence="3">LysM domain-containing protein</fullName>
    </submittedName>
</protein>
<feature type="region of interest" description="Disordered" evidence="1">
    <location>
        <begin position="129"/>
        <end position="155"/>
    </location>
</feature>
<dbReference type="AlphaFoldDB" id="A0A1I2HWH5"/>
<accession>A0A1I2HWH5</accession>
<organism evidence="3 4">
    <name type="scientific">Dyella marensis</name>
    <dbReference type="NCBI Taxonomy" id="500610"/>
    <lineage>
        <taxon>Bacteria</taxon>
        <taxon>Pseudomonadati</taxon>
        <taxon>Pseudomonadota</taxon>
        <taxon>Gammaproteobacteria</taxon>
        <taxon>Lysobacterales</taxon>
        <taxon>Rhodanobacteraceae</taxon>
        <taxon>Dyella</taxon>
    </lineage>
</organism>
<dbReference type="InterPro" id="IPR018392">
    <property type="entry name" value="LysM"/>
</dbReference>
<dbReference type="Pfam" id="PF01476">
    <property type="entry name" value="LysM"/>
    <property type="match status" value="1"/>
</dbReference>
<feature type="domain" description="LysM" evidence="2">
    <location>
        <begin position="23"/>
        <end position="67"/>
    </location>
</feature>
<dbReference type="EMBL" id="FONH01000013">
    <property type="protein sequence ID" value="SFF33046.1"/>
    <property type="molecule type" value="Genomic_DNA"/>
</dbReference>
<dbReference type="InterPro" id="IPR036779">
    <property type="entry name" value="LysM_dom_sf"/>
</dbReference>
<evidence type="ECO:0000313" key="3">
    <source>
        <dbReference type="EMBL" id="SFF33046.1"/>
    </source>
</evidence>
<feature type="region of interest" description="Disordered" evidence="1">
    <location>
        <begin position="1"/>
        <end position="24"/>
    </location>
</feature>
<dbReference type="STRING" id="500610.SAMN02799615_03158"/>
<name>A0A1I2HWH5_9GAMM</name>
<dbReference type="CDD" id="cd00118">
    <property type="entry name" value="LysM"/>
    <property type="match status" value="1"/>
</dbReference>
<reference evidence="4" key="1">
    <citation type="submission" date="2016-10" db="EMBL/GenBank/DDBJ databases">
        <authorList>
            <person name="Varghese N."/>
            <person name="Submissions S."/>
        </authorList>
    </citation>
    <scope>NUCLEOTIDE SEQUENCE [LARGE SCALE GENOMIC DNA]</scope>
    <source>
        <strain evidence="4">UNC178MFTsu3.1</strain>
    </source>
</reference>
<sequence>MAIPRDIGIQTYTPPPPPPPPPEKYRVEHGDSLDGIAQKFGTTVEALHQANPAVSGSRIMPGDVLAIPPANAPAVAGVQAPKPTPQQMVNRALNNYQEAVADKRTGDLPGLQHELDQAVNDEVQARLKEPVNDGLTPQQRKQLGEQPPSIAEREKSARTDILARYQGDAAVQHAVDQQEADSLVASNDRAGYTSPKDKLLALDTSLKNASSDQVRKLAEASPGFAKTVQDAANWAAQPYKEEQLTNSNQIEPKAKQAEESSGRYAELMAGLSSPAARAAIASQGRTQMEQITHFAFLYDNEQRHSGNILTSLSTAVGTLRQSDPAAAQSLADDLAGQLPDPRIVAGGMNTQSMLTSMAQQSGDPTLALSFVDKVSHGGYERITGPWVEQTKAELFKTVENTHYRVDNDVQSYVKLTGELNSLIAKEGKSMSADQLKAAIDKYKQMKGPDWEQQVAAAQQQIADDGKLLLSQQTALAQWAAGHPGDQKAVTDTLGKILGSDNNAAAMRLAVSSDPTVLKGEPGQALLNQWAQYGKVADQAGRKLTQELGTNYVKGRLDDLREQLGKSNDAATRTRVIQQLDDLGNNKSLAVVLGLDGDKVGSLKQATDVLKSNLSDFDALAKDAKTPDALTQSLQSGLKDTDGKLGKIKGFDNGTPVSTLFRAFSVGAAGLSLANAFDKVGTGKTGTEELRNDMSALIGAAGFSQKTAGLVTSVGWAPKESLWGTVGQRSVDHWVNILSGGIDLWKAGDAFGKGDNTEGALYATTGVGSIMWAAGNAAVGGEGMLGAALAGGAGWGSWAGPIGIGLVALGTVGLIAYQSKKDNDAAVPGREAFLQGLGYNQSASQALGAWHSKDDQPAANMLMRYGELHGMNAQQTMAWFNGLGADQQKTFAGAMVSSLDTVGGDPSKFQRTDRNDGNWDDLANRNGLLAGNVDHGLFGSGPGVLMRGTIIAGNPMPLNTEEKPASAHQLDVVLKNVLGIDPPPYH</sequence>
<dbReference type="RefSeq" id="WP_035323200.1">
    <property type="nucleotide sequence ID" value="NZ_FONH01000013.1"/>
</dbReference>
<gene>
    <name evidence="3" type="ORF">SAMN02799615_03158</name>
</gene>